<keyword evidence="4 7" id="KW-0812">Transmembrane</keyword>
<dbReference type="GO" id="GO:0016020">
    <property type="term" value="C:membrane"/>
    <property type="evidence" value="ECO:0007669"/>
    <property type="project" value="UniProtKB-SubCell"/>
</dbReference>
<dbReference type="FunFam" id="1.20.1510.10:FF:000006">
    <property type="entry name" value="Divalent cation efflux transporter"/>
    <property type="match status" value="1"/>
</dbReference>
<gene>
    <name evidence="10" type="ORF">CLCY_13c00040</name>
</gene>
<dbReference type="PANTHER" id="PTHR43840">
    <property type="entry name" value="MITOCHONDRIAL METAL TRANSPORTER 1-RELATED"/>
    <property type="match status" value="1"/>
</dbReference>
<dbReference type="Gene3D" id="3.30.70.1350">
    <property type="entry name" value="Cation efflux protein, cytoplasmic domain"/>
    <property type="match status" value="1"/>
</dbReference>
<dbReference type="SUPFAM" id="SSF161111">
    <property type="entry name" value="Cation efflux protein transmembrane domain-like"/>
    <property type="match status" value="1"/>
</dbReference>
<dbReference type="EMBL" id="LFVU01000011">
    <property type="protein sequence ID" value="KMT22369.1"/>
    <property type="molecule type" value="Genomic_DNA"/>
</dbReference>
<feature type="transmembrane region" description="Helical" evidence="7">
    <location>
        <begin position="26"/>
        <end position="55"/>
    </location>
</feature>
<keyword evidence="3" id="KW-0813">Transport</keyword>
<dbReference type="Pfam" id="PF01545">
    <property type="entry name" value="Cation_efflux"/>
    <property type="match status" value="1"/>
</dbReference>
<evidence type="ECO:0000256" key="7">
    <source>
        <dbReference type="SAM" id="Phobius"/>
    </source>
</evidence>
<feature type="transmembrane region" description="Helical" evidence="7">
    <location>
        <begin position="98"/>
        <end position="116"/>
    </location>
</feature>
<feature type="domain" description="Cation efflux protein cytoplasmic" evidence="9">
    <location>
        <begin position="228"/>
        <end position="304"/>
    </location>
</feature>
<dbReference type="OrthoDB" id="9806522at2"/>
<dbReference type="STRING" id="1121307.CLCY_13c00040"/>
<feature type="transmembrane region" description="Helical" evidence="7">
    <location>
        <begin position="128"/>
        <end position="151"/>
    </location>
</feature>
<protein>
    <submittedName>
        <fullName evidence="10">Cation diffusion facilitator family transporter</fullName>
    </submittedName>
</protein>
<evidence type="ECO:0000256" key="3">
    <source>
        <dbReference type="ARBA" id="ARBA00022448"/>
    </source>
</evidence>
<evidence type="ECO:0000313" key="11">
    <source>
        <dbReference type="Proteomes" id="UP000036756"/>
    </source>
</evidence>
<feature type="transmembrane region" description="Helical" evidence="7">
    <location>
        <begin position="198"/>
        <end position="215"/>
    </location>
</feature>
<proteinExistence type="inferred from homology"/>
<reference evidence="10 11" key="1">
    <citation type="submission" date="2015-06" db="EMBL/GenBank/DDBJ databases">
        <title>Draft genome sequence of the purine-degrading Clostridium cylindrosporum HC-1 (DSM 605).</title>
        <authorList>
            <person name="Poehlein A."/>
            <person name="Schiel-Bengelsdorf B."/>
            <person name="Bengelsdorf F."/>
            <person name="Daniel R."/>
            <person name="Duerre P."/>
        </authorList>
    </citation>
    <scope>NUCLEOTIDE SEQUENCE [LARGE SCALE GENOMIC DNA]</scope>
    <source>
        <strain evidence="10 11">DSM 605</strain>
    </source>
</reference>
<comment type="subcellular location">
    <subcellularLocation>
        <location evidence="1">Membrane</location>
        <topology evidence="1">Multi-pass membrane protein</topology>
    </subcellularLocation>
</comment>
<evidence type="ECO:0000259" key="8">
    <source>
        <dbReference type="Pfam" id="PF01545"/>
    </source>
</evidence>
<dbReference type="InterPro" id="IPR002524">
    <property type="entry name" value="Cation_efflux"/>
</dbReference>
<evidence type="ECO:0000256" key="5">
    <source>
        <dbReference type="ARBA" id="ARBA00022989"/>
    </source>
</evidence>
<feature type="transmembrane region" description="Helical" evidence="7">
    <location>
        <begin position="172"/>
        <end position="192"/>
    </location>
</feature>
<keyword evidence="11" id="KW-1185">Reference proteome</keyword>
<sequence>MLTNLLLKIATKGNTNYKNKKIRNNVGFLSGIVGIIVNVTLFVLKLIVGIVVSSVAVTADAFNNLSDAASSIITIIGFKMASKPADRDHPYGHGRIEYISALIISFMVMLVGFQFIKTSINRIMNPEPVAFEWIPFILLAVSIIFKLWLGIFNRSLGNKIDSSSLKATATDAIGDVFITSVVVISLFASRFTAFPIDGYIGVLVALFILYAGYSLTKETLSPLIGDAPDKELIKEVENSLLSYNHITGVHDLIIHNYGPGRTMASIHAEIPANIDIMTIHEVIDRAEREISKNLDLHLVIHMDPISVDTEEVAEVKNEVNKIIKYNPFIKSMHDFRVVGKGDKKNLIFDIVVDTINLDKVSSEDQLKDDISSAIHDINPQYNCIITVDKHY</sequence>
<dbReference type="NCBIfam" id="TIGR01297">
    <property type="entry name" value="CDF"/>
    <property type="match status" value="1"/>
</dbReference>
<name>A0A0J8DDQ9_CLOCY</name>
<accession>A0A0J8DDQ9</accession>
<dbReference type="InterPro" id="IPR050291">
    <property type="entry name" value="CDF_Transporter"/>
</dbReference>
<keyword evidence="5 7" id="KW-1133">Transmembrane helix</keyword>
<comment type="caution">
    <text evidence="10">The sequence shown here is derived from an EMBL/GenBank/DDBJ whole genome shotgun (WGS) entry which is preliminary data.</text>
</comment>
<organism evidence="10 11">
    <name type="scientific">Clostridium cylindrosporum DSM 605</name>
    <dbReference type="NCBI Taxonomy" id="1121307"/>
    <lineage>
        <taxon>Bacteria</taxon>
        <taxon>Bacillati</taxon>
        <taxon>Bacillota</taxon>
        <taxon>Clostridia</taxon>
        <taxon>Eubacteriales</taxon>
        <taxon>Clostridiaceae</taxon>
        <taxon>Clostridium</taxon>
    </lineage>
</organism>
<dbReference type="InterPro" id="IPR036837">
    <property type="entry name" value="Cation_efflux_CTD_sf"/>
</dbReference>
<dbReference type="Proteomes" id="UP000036756">
    <property type="component" value="Unassembled WGS sequence"/>
</dbReference>
<feature type="domain" description="Cation efflux protein transmembrane" evidence="8">
    <location>
        <begin position="32"/>
        <end position="223"/>
    </location>
</feature>
<dbReference type="GO" id="GO:0008324">
    <property type="term" value="F:monoatomic cation transmembrane transporter activity"/>
    <property type="evidence" value="ECO:0007669"/>
    <property type="project" value="InterPro"/>
</dbReference>
<comment type="similarity">
    <text evidence="2">Belongs to the cation diffusion facilitator (CDF) transporter (TC 2.A.4) family.</text>
</comment>
<keyword evidence="6 7" id="KW-0472">Membrane</keyword>
<evidence type="ECO:0000256" key="4">
    <source>
        <dbReference type="ARBA" id="ARBA00022692"/>
    </source>
</evidence>
<dbReference type="PANTHER" id="PTHR43840:SF50">
    <property type="entry name" value="MANGANESE EFFLUX SYSTEM PROTEIN MNES"/>
    <property type="match status" value="1"/>
</dbReference>
<evidence type="ECO:0000256" key="6">
    <source>
        <dbReference type="ARBA" id="ARBA00023136"/>
    </source>
</evidence>
<evidence type="ECO:0000256" key="1">
    <source>
        <dbReference type="ARBA" id="ARBA00004141"/>
    </source>
</evidence>
<dbReference type="InterPro" id="IPR027469">
    <property type="entry name" value="Cation_efflux_TMD_sf"/>
</dbReference>
<evidence type="ECO:0000259" key="9">
    <source>
        <dbReference type="Pfam" id="PF16916"/>
    </source>
</evidence>
<dbReference type="AlphaFoldDB" id="A0A0J8DDQ9"/>
<evidence type="ECO:0000313" key="10">
    <source>
        <dbReference type="EMBL" id="KMT22369.1"/>
    </source>
</evidence>
<dbReference type="SUPFAM" id="SSF160240">
    <property type="entry name" value="Cation efflux protein cytoplasmic domain-like"/>
    <property type="match status" value="1"/>
</dbReference>
<dbReference type="InterPro" id="IPR058533">
    <property type="entry name" value="Cation_efflux_TM"/>
</dbReference>
<evidence type="ECO:0000256" key="2">
    <source>
        <dbReference type="ARBA" id="ARBA00008114"/>
    </source>
</evidence>
<dbReference type="Gene3D" id="1.20.1510.10">
    <property type="entry name" value="Cation efflux protein transmembrane domain"/>
    <property type="match status" value="1"/>
</dbReference>
<dbReference type="InterPro" id="IPR027470">
    <property type="entry name" value="Cation_efflux_CTD"/>
</dbReference>
<dbReference type="PATRIC" id="fig|1121307.3.peg.258"/>
<dbReference type="Pfam" id="PF16916">
    <property type="entry name" value="ZT_dimer"/>
    <property type="match status" value="1"/>
</dbReference>
<dbReference type="RefSeq" id="WP_048570060.1">
    <property type="nucleotide sequence ID" value="NZ_LFVU01000011.1"/>
</dbReference>